<gene>
    <name evidence="2" type="primary">LOC109466335</name>
</gene>
<name>A0A6P4YLM9_BRABE</name>
<dbReference type="Proteomes" id="UP000515135">
    <property type="component" value="Unplaced"/>
</dbReference>
<accession>A0A6P4YLM9</accession>
<organism evidence="1 2">
    <name type="scientific">Branchiostoma belcheri</name>
    <name type="common">Amphioxus</name>
    <dbReference type="NCBI Taxonomy" id="7741"/>
    <lineage>
        <taxon>Eukaryota</taxon>
        <taxon>Metazoa</taxon>
        <taxon>Chordata</taxon>
        <taxon>Cephalochordata</taxon>
        <taxon>Leptocardii</taxon>
        <taxon>Amphioxiformes</taxon>
        <taxon>Branchiostomatidae</taxon>
        <taxon>Branchiostoma</taxon>
    </lineage>
</organism>
<dbReference type="OrthoDB" id="10050418at2759"/>
<dbReference type="AlphaFoldDB" id="A0A6P4YLM9"/>
<evidence type="ECO:0000313" key="1">
    <source>
        <dbReference type="Proteomes" id="UP000515135"/>
    </source>
</evidence>
<reference evidence="2" key="1">
    <citation type="submission" date="2025-08" db="UniProtKB">
        <authorList>
            <consortium name="RefSeq"/>
        </authorList>
    </citation>
    <scope>IDENTIFICATION</scope>
    <source>
        <tissue evidence="2">Gonad</tissue>
    </source>
</reference>
<sequence length="503" mass="57586">MGDQDWGCLTTSMPDMSFRSMLVRKQLEFEKGTQLKTRRGTTVVGKVKDEDIWIFNDKVQIKAEENEKGKMTVSRVRPDQQQYILLPLQHNVWTAKISLPLSLSPMKEVVKVMRKAFQHNFMPSMYVMGHANMSMHAELVASRFDSCPVTVAVGPSGLGKTMALKTALSMIGIGENGYLRQFKREAVVSLASRTTLGCFMDDPHTLESRKEAAVDFYGMGGFYTLSRGLEAARCGFLMTANHPLEHHEERDLRRLLYVPFDGRKISDTGGAEARVQLKELRDQERLSACMRTLVMTGVTFREKGWKKVLRQGEEWARDNPNVLRDTLVNYSVLHWFTSKICHRFEVPQEEVDSFWKEKVLPFVLTHMQQPTSSCLVNQDPPSVLETVRADIAMWITTRTYEELKDAVRMSSMKYTKKGPTPRIKTLMVTSEALSEASPDFPLSTIKEHLKASGEGLPETVPYKVNRRSKRFVGFRWESFTKDQQENIEKALRDETEEEEMETD</sequence>
<evidence type="ECO:0000313" key="2">
    <source>
        <dbReference type="RefSeq" id="XP_019619612.1"/>
    </source>
</evidence>
<dbReference type="GeneID" id="109466335"/>
<keyword evidence="1" id="KW-1185">Reference proteome</keyword>
<dbReference type="RefSeq" id="XP_019619612.1">
    <property type="nucleotide sequence ID" value="XM_019764053.1"/>
</dbReference>
<protein>
    <submittedName>
        <fullName evidence="2">Uncharacterized protein LOC109466335 isoform X2</fullName>
    </submittedName>
</protein>
<proteinExistence type="predicted"/>